<sequence length="104" mass="11042">MVQQEPVPIRGPEKKVPGTVKPTIKVGESSRGKVIVESDMVAPISGIDVILNAVDKCDISDACEEGRDTSLALNPFIILIDEATVDQKLGNAKPKHGKGGRPRA</sequence>
<evidence type="ECO:0000256" key="1">
    <source>
        <dbReference type="SAM" id="MobiDB-lite"/>
    </source>
</evidence>
<name>A0ABD2ZF76_9GENT</name>
<proteinExistence type="predicted"/>
<evidence type="ECO:0000313" key="3">
    <source>
        <dbReference type="Proteomes" id="UP001630127"/>
    </source>
</evidence>
<feature type="region of interest" description="Disordered" evidence="1">
    <location>
        <begin position="1"/>
        <end position="23"/>
    </location>
</feature>
<comment type="caution">
    <text evidence="2">The sequence shown here is derived from an EMBL/GenBank/DDBJ whole genome shotgun (WGS) entry which is preliminary data.</text>
</comment>
<dbReference type="EMBL" id="JBJUIK010000010">
    <property type="protein sequence ID" value="KAL3516378.1"/>
    <property type="molecule type" value="Genomic_DNA"/>
</dbReference>
<organism evidence="2 3">
    <name type="scientific">Cinchona calisaya</name>
    <dbReference type="NCBI Taxonomy" id="153742"/>
    <lineage>
        <taxon>Eukaryota</taxon>
        <taxon>Viridiplantae</taxon>
        <taxon>Streptophyta</taxon>
        <taxon>Embryophyta</taxon>
        <taxon>Tracheophyta</taxon>
        <taxon>Spermatophyta</taxon>
        <taxon>Magnoliopsida</taxon>
        <taxon>eudicotyledons</taxon>
        <taxon>Gunneridae</taxon>
        <taxon>Pentapetalae</taxon>
        <taxon>asterids</taxon>
        <taxon>lamiids</taxon>
        <taxon>Gentianales</taxon>
        <taxon>Rubiaceae</taxon>
        <taxon>Cinchonoideae</taxon>
        <taxon>Cinchoneae</taxon>
        <taxon>Cinchona</taxon>
    </lineage>
</organism>
<evidence type="ECO:0000313" key="2">
    <source>
        <dbReference type="EMBL" id="KAL3516378.1"/>
    </source>
</evidence>
<dbReference type="Proteomes" id="UP001630127">
    <property type="component" value="Unassembled WGS sequence"/>
</dbReference>
<gene>
    <name evidence="2" type="ORF">ACH5RR_023280</name>
</gene>
<dbReference type="AlphaFoldDB" id="A0ABD2ZF76"/>
<keyword evidence="3" id="KW-1185">Reference proteome</keyword>
<reference evidence="2 3" key="1">
    <citation type="submission" date="2024-11" db="EMBL/GenBank/DDBJ databases">
        <title>A near-complete genome assembly of Cinchona calisaya.</title>
        <authorList>
            <person name="Lian D.C."/>
            <person name="Zhao X.W."/>
            <person name="Wei L."/>
        </authorList>
    </citation>
    <scope>NUCLEOTIDE SEQUENCE [LARGE SCALE GENOMIC DNA]</scope>
    <source>
        <tissue evidence="2">Nenye</tissue>
    </source>
</reference>
<protein>
    <submittedName>
        <fullName evidence="2">Uncharacterized protein</fullName>
    </submittedName>
</protein>
<accession>A0ABD2ZF76</accession>